<keyword evidence="5 7" id="KW-0472">Membrane</keyword>
<name>A0A7S3HQX7_9STRA</name>
<proteinExistence type="inferred from homology"/>
<comment type="subcellular location">
    <subcellularLocation>
        <location evidence="1">Membrane</location>
        <topology evidence="1">Multi-pass membrane protein</topology>
    </subcellularLocation>
</comment>
<evidence type="ECO:0000256" key="8">
    <source>
        <dbReference type="SAM" id="MobiDB-lite"/>
    </source>
</evidence>
<dbReference type="PANTHER" id="PTHR12246">
    <property type="entry name" value="PALMITOYLTRANSFERASE ZDHHC16"/>
    <property type="match status" value="1"/>
</dbReference>
<evidence type="ECO:0000256" key="5">
    <source>
        <dbReference type="ARBA" id="ARBA00023136"/>
    </source>
</evidence>
<dbReference type="GO" id="GO:0019706">
    <property type="term" value="F:protein-cysteine S-palmitoyltransferase activity"/>
    <property type="evidence" value="ECO:0007669"/>
    <property type="project" value="UniProtKB-EC"/>
</dbReference>
<dbReference type="GO" id="GO:0016020">
    <property type="term" value="C:membrane"/>
    <property type="evidence" value="ECO:0007669"/>
    <property type="project" value="UniProtKB-SubCell"/>
</dbReference>
<gene>
    <name evidence="10" type="ORF">SELO1098_LOCUS31057</name>
</gene>
<evidence type="ECO:0000256" key="4">
    <source>
        <dbReference type="ARBA" id="ARBA00022989"/>
    </source>
</evidence>
<protein>
    <recommendedName>
        <fullName evidence="7">Palmitoyltransferase</fullName>
        <ecNumber evidence="7">2.3.1.225</ecNumber>
    </recommendedName>
</protein>
<dbReference type="InterPro" id="IPR001594">
    <property type="entry name" value="Palmitoyltrfase_DHHC"/>
</dbReference>
<evidence type="ECO:0000256" key="1">
    <source>
        <dbReference type="ARBA" id="ARBA00004141"/>
    </source>
</evidence>
<keyword evidence="2 7" id="KW-0808">Transferase</keyword>
<evidence type="ECO:0000256" key="7">
    <source>
        <dbReference type="RuleBase" id="RU079119"/>
    </source>
</evidence>
<feature type="region of interest" description="Disordered" evidence="8">
    <location>
        <begin position="347"/>
        <end position="388"/>
    </location>
</feature>
<dbReference type="InterPro" id="IPR039859">
    <property type="entry name" value="PFA4/ZDH16/20/ERF2-like"/>
</dbReference>
<sequence>MDHHCPWISNCVGYRNYRYFYGFLFWVTIGTMYVSVLSGYQTISGGLLVNSTTGKPGIIHRLFGSKDNNIYITLYDTLAGTYDMRHAAKTKKQQKNLRSGFKLGSFGTEPTQDNKSERRLEGVTNKEWIAFSHHGVESQATPLEATRLERRQLGSSAESPMEALHVLHGVNALDWLASEDMLLFLAFMMATGVCIGTSIMLSLHTFLVCNGYTTLEYFESDTLIKRCKEAGVPYKHPYDRGLSENIAEVFGPYPWYLMLLPSLREPPVVVFPPLVDLFPPPAQYTPYVPPAGPIPVMYNKYSTSSTIGTAAGAPRWERNVSAEPADDTNMEGNTSHENNQTLILDCPNETHESSDANIVQNGVSSRNNNASNSRRVPESSQLWDDKSK</sequence>
<keyword evidence="4 7" id="KW-1133">Transmembrane helix</keyword>
<feature type="domain" description="Palmitoyltransferase DHHC" evidence="9">
    <location>
        <begin position="1"/>
        <end position="42"/>
    </location>
</feature>
<dbReference type="AlphaFoldDB" id="A0A7S3HQX7"/>
<evidence type="ECO:0000256" key="6">
    <source>
        <dbReference type="ARBA" id="ARBA00023315"/>
    </source>
</evidence>
<comment type="similarity">
    <text evidence="7">Belongs to the DHHC palmitoyltransferase family.</text>
</comment>
<evidence type="ECO:0000256" key="3">
    <source>
        <dbReference type="ARBA" id="ARBA00022692"/>
    </source>
</evidence>
<keyword evidence="3 7" id="KW-0812">Transmembrane</keyword>
<organism evidence="10">
    <name type="scientific">Spumella elongata</name>
    <dbReference type="NCBI Taxonomy" id="89044"/>
    <lineage>
        <taxon>Eukaryota</taxon>
        <taxon>Sar</taxon>
        <taxon>Stramenopiles</taxon>
        <taxon>Ochrophyta</taxon>
        <taxon>Chrysophyceae</taxon>
        <taxon>Chromulinales</taxon>
        <taxon>Chromulinaceae</taxon>
        <taxon>Spumella</taxon>
    </lineage>
</organism>
<evidence type="ECO:0000313" key="10">
    <source>
        <dbReference type="EMBL" id="CAE0302200.1"/>
    </source>
</evidence>
<comment type="catalytic activity">
    <reaction evidence="7">
        <text>L-cysteinyl-[protein] + hexadecanoyl-CoA = S-hexadecanoyl-L-cysteinyl-[protein] + CoA</text>
        <dbReference type="Rhea" id="RHEA:36683"/>
        <dbReference type="Rhea" id="RHEA-COMP:10131"/>
        <dbReference type="Rhea" id="RHEA-COMP:11032"/>
        <dbReference type="ChEBI" id="CHEBI:29950"/>
        <dbReference type="ChEBI" id="CHEBI:57287"/>
        <dbReference type="ChEBI" id="CHEBI:57379"/>
        <dbReference type="ChEBI" id="CHEBI:74151"/>
        <dbReference type="EC" id="2.3.1.225"/>
    </reaction>
</comment>
<feature type="transmembrane region" description="Helical" evidence="7">
    <location>
        <begin position="20"/>
        <end position="40"/>
    </location>
</feature>
<dbReference type="EMBL" id="HBIC01060515">
    <property type="protein sequence ID" value="CAE0302200.1"/>
    <property type="molecule type" value="Transcribed_RNA"/>
</dbReference>
<accession>A0A7S3HQX7</accession>
<dbReference type="PROSITE" id="PS50216">
    <property type="entry name" value="DHHC"/>
    <property type="match status" value="1"/>
</dbReference>
<keyword evidence="6 7" id="KW-0012">Acyltransferase</keyword>
<dbReference type="EC" id="2.3.1.225" evidence="7"/>
<evidence type="ECO:0000259" key="9">
    <source>
        <dbReference type="Pfam" id="PF01529"/>
    </source>
</evidence>
<dbReference type="Pfam" id="PF01529">
    <property type="entry name" value="DHHC"/>
    <property type="match status" value="1"/>
</dbReference>
<evidence type="ECO:0000256" key="2">
    <source>
        <dbReference type="ARBA" id="ARBA00022679"/>
    </source>
</evidence>
<feature type="compositionally biased region" description="Low complexity" evidence="8">
    <location>
        <begin position="364"/>
        <end position="374"/>
    </location>
</feature>
<reference evidence="10" key="1">
    <citation type="submission" date="2021-01" db="EMBL/GenBank/DDBJ databases">
        <authorList>
            <person name="Corre E."/>
            <person name="Pelletier E."/>
            <person name="Niang G."/>
            <person name="Scheremetjew M."/>
            <person name="Finn R."/>
            <person name="Kale V."/>
            <person name="Holt S."/>
            <person name="Cochrane G."/>
            <person name="Meng A."/>
            <person name="Brown T."/>
            <person name="Cohen L."/>
        </authorList>
    </citation>
    <scope>NUCLEOTIDE SEQUENCE</scope>
    <source>
        <strain evidence="10">CCAP 955/1</strain>
    </source>
</reference>
<comment type="domain">
    <text evidence="7">The DHHC domain is required for palmitoyltransferase activity.</text>
</comment>
<feature type="transmembrane region" description="Helical" evidence="7">
    <location>
        <begin position="182"/>
        <end position="207"/>
    </location>
</feature>